<protein>
    <recommendedName>
        <fullName evidence="1">chitinase</fullName>
        <ecNumber evidence="1">3.2.1.14</ecNumber>
    </recommendedName>
</protein>
<dbReference type="InterPro" id="IPR001579">
    <property type="entry name" value="Glyco_hydro_18_chit_AS"/>
</dbReference>
<dbReference type="InterPro" id="IPR017853">
    <property type="entry name" value="GH"/>
</dbReference>
<keyword evidence="3" id="KW-0326">Glycosidase</keyword>
<evidence type="ECO:0000256" key="3">
    <source>
        <dbReference type="ARBA" id="ARBA00023295"/>
    </source>
</evidence>
<organism evidence="5 6">
    <name type="scientific">Taxus chinensis</name>
    <name type="common">Chinese yew</name>
    <name type="synonym">Taxus wallichiana var. chinensis</name>
    <dbReference type="NCBI Taxonomy" id="29808"/>
    <lineage>
        <taxon>Eukaryota</taxon>
        <taxon>Viridiplantae</taxon>
        <taxon>Streptophyta</taxon>
        <taxon>Embryophyta</taxon>
        <taxon>Tracheophyta</taxon>
        <taxon>Spermatophyta</taxon>
        <taxon>Pinopsida</taxon>
        <taxon>Pinidae</taxon>
        <taxon>Conifers II</taxon>
        <taxon>Cupressales</taxon>
        <taxon>Taxaceae</taxon>
        <taxon>Taxus</taxon>
    </lineage>
</organism>
<dbReference type="GO" id="GO:0008843">
    <property type="term" value="F:endochitinase activity"/>
    <property type="evidence" value="ECO:0007669"/>
    <property type="project" value="UniProtKB-EC"/>
</dbReference>
<comment type="caution">
    <text evidence="5">The sequence shown here is derived from an EMBL/GenBank/DDBJ whole genome shotgun (WGS) entry which is preliminary data.</text>
</comment>
<dbReference type="PANTHER" id="PTHR45708">
    <property type="entry name" value="ENDOCHITINASE"/>
    <property type="match status" value="1"/>
</dbReference>
<feature type="domain" description="GH18" evidence="4">
    <location>
        <begin position="1"/>
        <end position="67"/>
    </location>
</feature>
<dbReference type="GO" id="GO:0005576">
    <property type="term" value="C:extracellular region"/>
    <property type="evidence" value="ECO:0007669"/>
    <property type="project" value="TreeGrafter"/>
</dbReference>
<keyword evidence="6" id="KW-1185">Reference proteome</keyword>
<feature type="non-terminal residue" evidence="5">
    <location>
        <position position="67"/>
    </location>
</feature>
<dbReference type="SUPFAM" id="SSF51445">
    <property type="entry name" value="(Trans)glycosidases"/>
    <property type="match status" value="1"/>
</dbReference>
<evidence type="ECO:0000256" key="1">
    <source>
        <dbReference type="ARBA" id="ARBA00012729"/>
    </source>
</evidence>
<accession>A0AA38F631</accession>
<dbReference type="PANTHER" id="PTHR45708:SF49">
    <property type="entry name" value="ENDOCHITINASE"/>
    <property type="match status" value="1"/>
</dbReference>
<name>A0AA38F631_TAXCH</name>
<dbReference type="PROSITE" id="PS01095">
    <property type="entry name" value="GH18_1"/>
    <property type="match status" value="1"/>
</dbReference>
<evidence type="ECO:0000313" key="6">
    <source>
        <dbReference type="Proteomes" id="UP000824469"/>
    </source>
</evidence>
<dbReference type="GO" id="GO:0005975">
    <property type="term" value="P:carbohydrate metabolic process"/>
    <property type="evidence" value="ECO:0007669"/>
    <property type="project" value="InterPro"/>
</dbReference>
<dbReference type="EMBL" id="JAHRHJ020003813">
    <property type="protein sequence ID" value="KAH9289632.1"/>
    <property type="molecule type" value="Genomic_DNA"/>
</dbReference>
<evidence type="ECO:0000256" key="2">
    <source>
        <dbReference type="ARBA" id="ARBA00022801"/>
    </source>
</evidence>
<dbReference type="Gene3D" id="3.20.20.80">
    <property type="entry name" value="Glycosidases"/>
    <property type="match status" value="1"/>
</dbReference>
<dbReference type="InterPro" id="IPR001223">
    <property type="entry name" value="Glyco_hydro18_cat"/>
</dbReference>
<dbReference type="InterPro" id="IPR050542">
    <property type="entry name" value="Glycosyl_Hydrlase18_Chitinase"/>
</dbReference>
<keyword evidence="2" id="KW-0378">Hydrolase</keyword>
<dbReference type="PROSITE" id="PS51910">
    <property type="entry name" value="GH18_2"/>
    <property type="match status" value="1"/>
</dbReference>
<gene>
    <name evidence="5" type="ORF">KI387_033749</name>
</gene>
<sequence>MKVFFPVGGGANIYFIASADNTHSVVTYLSNNFLGGQSDSRPPGDVVLDGIDFNFEATMERYDNLVK</sequence>
<reference evidence="5 6" key="1">
    <citation type="journal article" date="2021" name="Nat. Plants">
        <title>The Taxus genome provides insights into paclitaxel biosynthesis.</title>
        <authorList>
            <person name="Xiong X."/>
            <person name="Gou J."/>
            <person name="Liao Q."/>
            <person name="Li Y."/>
            <person name="Zhou Q."/>
            <person name="Bi G."/>
            <person name="Li C."/>
            <person name="Du R."/>
            <person name="Wang X."/>
            <person name="Sun T."/>
            <person name="Guo L."/>
            <person name="Liang H."/>
            <person name="Lu P."/>
            <person name="Wu Y."/>
            <person name="Zhang Z."/>
            <person name="Ro D.K."/>
            <person name="Shang Y."/>
            <person name="Huang S."/>
            <person name="Yan J."/>
        </authorList>
    </citation>
    <scope>NUCLEOTIDE SEQUENCE [LARGE SCALE GENOMIC DNA]</scope>
    <source>
        <strain evidence="5">Ta-2019</strain>
    </source>
</reference>
<dbReference type="EC" id="3.2.1.14" evidence="1"/>
<proteinExistence type="predicted"/>
<evidence type="ECO:0000259" key="4">
    <source>
        <dbReference type="PROSITE" id="PS51910"/>
    </source>
</evidence>
<evidence type="ECO:0000313" key="5">
    <source>
        <dbReference type="EMBL" id="KAH9289632.1"/>
    </source>
</evidence>
<dbReference type="Proteomes" id="UP000824469">
    <property type="component" value="Unassembled WGS sequence"/>
</dbReference>
<dbReference type="AlphaFoldDB" id="A0AA38F631"/>